<keyword evidence="3" id="KW-1185">Reference proteome</keyword>
<sequence>MTTLPLSEAKAHLSEIVESTVRTRDHVHVTRNLEGMKGILEQRRAREGDE</sequence>
<accession>A0A839DZI8</accession>
<evidence type="ECO:0000313" key="3">
    <source>
        <dbReference type="Proteomes" id="UP000569329"/>
    </source>
</evidence>
<dbReference type="Proteomes" id="UP000569329">
    <property type="component" value="Unassembled WGS sequence"/>
</dbReference>
<comment type="caution">
    <text evidence="2">The sequence shown here is derived from an EMBL/GenBank/DDBJ whole genome shotgun (WGS) entry which is preliminary data.</text>
</comment>
<dbReference type="SUPFAM" id="SSF143120">
    <property type="entry name" value="YefM-like"/>
    <property type="match status" value="1"/>
</dbReference>
<dbReference type="AlphaFoldDB" id="A0A839DZI8"/>
<gene>
    <name evidence="2" type="ORF">FHX42_004303</name>
</gene>
<comment type="similarity">
    <text evidence="1">Belongs to the phD/YefM antitoxin family.</text>
</comment>
<protein>
    <submittedName>
        <fullName evidence="2">PHD/YefM family antitoxin component YafN of YafNO toxin-antitoxin module</fullName>
    </submittedName>
</protein>
<dbReference type="EMBL" id="JACGWZ010000006">
    <property type="protein sequence ID" value="MBA8826924.1"/>
    <property type="molecule type" value="Genomic_DNA"/>
</dbReference>
<proteinExistence type="inferred from homology"/>
<dbReference type="RefSeq" id="WP_182546092.1">
    <property type="nucleotide sequence ID" value="NZ_JACGWZ010000006.1"/>
</dbReference>
<organism evidence="2 3">
    <name type="scientific">Halosaccharopolyspora lacisalsi</name>
    <dbReference type="NCBI Taxonomy" id="1000566"/>
    <lineage>
        <taxon>Bacteria</taxon>
        <taxon>Bacillati</taxon>
        <taxon>Actinomycetota</taxon>
        <taxon>Actinomycetes</taxon>
        <taxon>Pseudonocardiales</taxon>
        <taxon>Pseudonocardiaceae</taxon>
        <taxon>Halosaccharopolyspora</taxon>
    </lineage>
</organism>
<name>A0A839DZI8_9PSEU</name>
<evidence type="ECO:0000256" key="1">
    <source>
        <dbReference type="ARBA" id="ARBA00009981"/>
    </source>
</evidence>
<reference evidence="2 3" key="1">
    <citation type="submission" date="2020-07" db="EMBL/GenBank/DDBJ databases">
        <title>Sequencing the genomes of 1000 actinobacteria strains.</title>
        <authorList>
            <person name="Klenk H.-P."/>
        </authorList>
    </citation>
    <scope>NUCLEOTIDE SEQUENCE [LARGE SCALE GENOMIC DNA]</scope>
    <source>
        <strain evidence="2 3">DSM 45975</strain>
    </source>
</reference>
<dbReference type="InterPro" id="IPR036165">
    <property type="entry name" value="YefM-like_sf"/>
</dbReference>
<evidence type="ECO:0000313" key="2">
    <source>
        <dbReference type="EMBL" id="MBA8826924.1"/>
    </source>
</evidence>
<dbReference type="Gene3D" id="3.40.1620.10">
    <property type="entry name" value="YefM-like domain"/>
    <property type="match status" value="1"/>
</dbReference>